<comment type="subcellular location">
    <subcellularLocation>
        <location evidence="1">Mitochondrion</location>
    </subcellularLocation>
</comment>
<dbReference type="PANTHER" id="PTHR31340:SF3">
    <property type="entry name" value="MITOCHONDRIAL GENOME MAINTENANCE EXONUCLEASE 1"/>
    <property type="match status" value="1"/>
</dbReference>
<proteinExistence type="inferred from homology"/>
<dbReference type="InterPro" id="IPR011604">
    <property type="entry name" value="PDDEXK-like_dom_sf"/>
</dbReference>
<reference evidence="2 3" key="1">
    <citation type="journal article" date="2013" name="Nat. Genet.">
        <title>The genome of the hydatid tapeworm Echinococcus granulosus.</title>
        <authorList>
            <person name="Zheng H."/>
            <person name="Zhang W."/>
            <person name="Zhang L."/>
            <person name="Zhang Z."/>
            <person name="Li J."/>
            <person name="Lu G."/>
            <person name="Zhu Y."/>
            <person name="Wang Y."/>
            <person name="Huang Y."/>
            <person name="Liu J."/>
            <person name="Kang H."/>
            <person name="Chen J."/>
            <person name="Wang L."/>
            <person name="Chen A."/>
            <person name="Yu S."/>
            <person name="Gao Z."/>
            <person name="Jin L."/>
            <person name="Gu W."/>
            <person name="Wang Z."/>
            <person name="Zhao L."/>
            <person name="Shi B."/>
            <person name="Wen H."/>
            <person name="Lin R."/>
            <person name="Jones M.K."/>
            <person name="Brejova B."/>
            <person name="Vinar T."/>
            <person name="Zhao G."/>
            <person name="McManus D.P."/>
            <person name="Chen Z."/>
            <person name="Zhou Y."/>
            <person name="Wang S."/>
        </authorList>
    </citation>
    <scope>NUCLEOTIDE SEQUENCE [LARGE SCALE GENOMIC DNA]</scope>
</reference>
<accession>W6ULX3</accession>
<dbReference type="Gene3D" id="3.90.320.10">
    <property type="match status" value="1"/>
</dbReference>
<evidence type="ECO:0000256" key="1">
    <source>
        <dbReference type="HAMAP-Rule" id="MF_03030"/>
    </source>
</evidence>
<dbReference type="GO" id="GO:0008297">
    <property type="term" value="F:single-stranded DNA exodeoxyribonuclease activity"/>
    <property type="evidence" value="ECO:0007669"/>
    <property type="project" value="UniProtKB-UniRule"/>
</dbReference>
<dbReference type="GO" id="GO:0005739">
    <property type="term" value="C:mitochondrion"/>
    <property type="evidence" value="ECO:0007669"/>
    <property type="project" value="UniProtKB-SubCell"/>
</dbReference>
<name>W6ULX3_ECHGR</name>
<dbReference type="CTD" id="36338779"/>
<comment type="function">
    <text evidence="1">Metal-dependent single-stranded DNA (ssDNA) exonuclease involved in mitochondrial genome maintenance.</text>
</comment>
<keyword evidence="3" id="KW-1185">Reference proteome</keyword>
<sequence length="275" mass="31631">MIVNLVLSCRSSCWELTNTMIICPRSLLRITSYRSNHHIIRLISVFDGLSSTLPEDFESISRKFPTVSTIISRTMPVENVMILCKWQEKMRKQMGDQKFNEYVTRIKGIGKDVHQAICDILLKEKLVDEFGEPIDGYIRSLESIFTHVKTTHFVEQECCHPILRYRGRIDSINSFKTESGGLVLTEWKTVHESKRVTSLEKAYDAPLQVAAYTAAYNITRLPKMPQVRQGLIAYAYADGYPADVLVLNEEALEHYFQVWCSRVETYHQTVRSAGQ</sequence>
<evidence type="ECO:0000313" key="2">
    <source>
        <dbReference type="EMBL" id="EUB62043.1"/>
    </source>
</evidence>
<dbReference type="GO" id="GO:0006264">
    <property type="term" value="P:mitochondrial DNA replication"/>
    <property type="evidence" value="ECO:0007669"/>
    <property type="project" value="TreeGrafter"/>
</dbReference>
<evidence type="ECO:0000313" key="3">
    <source>
        <dbReference type="Proteomes" id="UP000019149"/>
    </source>
</evidence>
<dbReference type="EMBL" id="APAU02000015">
    <property type="protein sequence ID" value="EUB62043.1"/>
    <property type="molecule type" value="Genomic_DNA"/>
</dbReference>
<dbReference type="PANTHER" id="PTHR31340">
    <property type="entry name" value="MITOCHONDRIAL GENOME MAINTENANCE EXONUCLEASE 1"/>
    <property type="match status" value="1"/>
</dbReference>
<dbReference type="OrthoDB" id="5777131at2759"/>
<dbReference type="EC" id="3.1.-.-" evidence="1"/>
<organism evidence="2 3">
    <name type="scientific">Echinococcus granulosus</name>
    <name type="common">Hydatid tapeworm</name>
    <dbReference type="NCBI Taxonomy" id="6210"/>
    <lineage>
        <taxon>Eukaryota</taxon>
        <taxon>Metazoa</taxon>
        <taxon>Spiralia</taxon>
        <taxon>Lophotrochozoa</taxon>
        <taxon>Platyhelminthes</taxon>
        <taxon>Cestoda</taxon>
        <taxon>Eucestoda</taxon>
        <taxon>Cyclophyllidea</taxon>
        <taxon>Taeniidae</taxon>
        <taxon>Echinococcus</taxon>
        <taxon>Echinococcus granulosus group</taxon>
    </lineage>
</organism>
<dbReference type="OMA" id="MNSSHLE"/>
<dbReference type="GO" id="GO:0043504">
    <property type="term" value="P:mitochondrial DNA repair"/>
    <property type="evidence" value="ECO:0007669"/>
    <property type="project" value="UniProtKB-UniRule"/>
</dbReference>
<dbReference type="KEGG" id="egl:EGR_03064"/>
<keyword evidence="1" id="KW-0269">Exonuclease</keyword>
<dbReference type="Proteomes" id="UP000019149">
    <property type="component" value="Unassembled WGS sequence"/>
</dbReference>
<protein>
    <recommendedName>
        <fullName evidence="1">Mitochondrial genome maintenance exonuclease 1</fullName>
        <ecNumber evidence="1">3.1.-.-</ecNumber>
    </recommendedName>
</protein>
<dbReference type="HAMAP" id="MF_03030">
    <property type="entry name" value="MGME1"/>
    <property type="match status" value="1"/>
</dbReference>
<comment type="caution">
    <text evidence="2">The sequence shown here is derived from an EMBL/GenBank/DDBJ whole genome shotgun (WGS) entry which is preliminary data.</text>
</comment>
<keyword evidence="1" id="KW-0540">Nuclease</keyword>
<feature type="active site" evidence="1">
    <location>
        <position position="188"/>
    </location>
</feature>
<dbReference type="RefSeq" id="XP_024353239.1">
    <property type="nucleotide sequence ID" value="XM_024492313.1"/>
</dbReference>
<feature type="active site" evidence="1">
    <location>
        <position position="170"/>
    </location>
</feature>
<feature type="active site" evidence="1">
    <location>
        <position position="186"/>
    </location>
</feature>
<dbReference type="STRING" id="6210.W6ULX3"/>
<comment type="similarity">
    <text evidence="1">Belongs to the MGME1 family.</text>
</comment>
<keyword evidence="1" id="KW-0496">Mitochondrion</keyword>
<dbReference type="GeneID" id="36338779"/>
<keyword evidence="1" id="KW-0378">Hydrolase</keyword>
<gene>
    <name evidence="2" type="ORF">EGR_03064</name>
</gene>
<dbReference type="AlphaFoldDB" id="W6ULX3"/>